<dbReference type="EMBL" id="JAULRT010000062">
    <property type="protein sequence ID" value="MDO3383614.1"/>
    <property type="molecule type" value="Genomic_DNA"/>
</dbReference>
<comment type="caution">
    <text evidence="1">The sequence shown here is derived from an EMBL/GenBank/DDBJ whole genome shotgun (WGS) entry which is preliminary data.</text>
</comment>
<organism evidence="1 2">
    <name type="scientific">Gilvimarinus algae</name>
    <dbReference type="NCBI Taxonomy" id="3058037"/>
    <lineage>
        <taxon>Bacteria</taxon>
        <taxon>Pseudomonadati</taxon>
        <taxon>Pseudomonadota</taxon>
        <taxon>Gammaproteobacteria</taxon>
        <taxon>Cellvibrionales</taxon>
        <taxon>Cellvibrionaceae</taxon>
        <taxon>Gilvimarinus</taxon>
    </lineage>
</organism>
<accession>A0ABT8THN6</accession>
<sequence>MADQIGNSSASRSALFERIRGGRISSPMQQLNRQWNLYVQGLWGVDTSQSVFQVVTGEPPPGCEGDARLYWFADQVPSDSSTGGYDRYGITSSQAYSELLFSLLPQDGGELRAVLSEGYSDWVRYRSQYYSGSLGQKVLDQDALFRKWAARSLSPKVARHAISVFTQAQLTSFNLAIDALADPSARIFCPDETGRQMPLFRYSGSAQAVQSVFASSDPVGHFAFDSGEIAQRASHAWADERERGFSRLWRCRDLSQDKNIQAKAEGARVTVHGRLGRVAQIETAPLGWFDPRMVKMAYRHPGDHRIWDVRGRYDWQSLFAQPDGALSRFVSSLVLVEEGRFTLTVHAPFTRAEFEAISASAGLPWPLLQVHDNRAVECRYRQDLDGSISCDFVARPGYQHVWGLTYRALAYS</sequence>
<reference evidence="1" key="1">
    <citation type="submission" date="2023-07" db="EMBL/GenBank/DDBJ databases">
        <title>Gilvimarinus algae sp. nov., isolated from the surface of Kelp.</title>
        <authorList>
            <person name="Sun Y.Y."/>
            <person name="Gong Y."/>
            <person name="Du Z.J."/>
        </authorList>
    </citation>
    <scope>NUCLEOTIDE SEQUENCE</scope>
    <source>
        <strain evidence="1">SDUM040014</strain>
    </source>
</reference>
<proteinExistence type="predicted"/>
<dbReference type="RefSeq" id="WP_302714506.1">
    <property type="nucleotide sequence ID" value="NZ_JAULRT010000062.1"/>
</dbReference>
<evidence type="ECO:0000313" key="1">
    <source>
        <dbReference type="EMBL" id="MDO3383614.1"/>
    </source>
</evidence>
<gene>
    <name evidence="1" type="ORF">QWI16_15640</name>
</gene>
<name>A0ABT8THN6_9GAMM</name>
<evidence type="ECO:0000313" key="2">
    <source>
        <dbReference type="Proteomes" id="UP001168380"/>
    </source>
</evidence>
<dbReference type="Proteomes" id="UP001168380">
    <property type="component" value="Unassembled WGS sequence"/>
</dbReference>
<keyword evidence="2" id="KW-1185">Reference proteome</keyword>
<protein>
    <submittedName>
        <fullName evidence="1">Uncharacterized protein</fullName>
    </submittedName>
</protein>